<dbReference type="InterPro" id="IPR015867">
    <property type="entry name" value="N-reg_PII/ATP_PRibTrfase_C"/>
</dbReference>
<dbReference type="PANTHER" id="PTHR23419">
    <property type="entry name" value="DIVALENT CATION TOLERANCE CUTA-RELATED"/>
    <property type="match status" value="1"/>
</dbReference>
<dbReference type="EMBL" id="BAAABV010000006">
    <property type="protein sequence ID" value="GAA0273035.1"/>
    <property type="molecule type" value="Genomic_DNA"/>
</dbReference>
<dbReference type="Gene3D" id="3.30.70.120">
    <property type="match status" value="1"/>
</dbReference>
<dbReference type="PANTHER" id="PTHR23419:SF8">
    <property type="entry name" value="FI09726P"/>
    <property type="match status" value="1"/>
</dbReference>
<dbReference type="RefSeq" id="WP_344152478.1">
    <property type="nucleotide sequence ID" value="NZ_BAAABV010000006.1"/>
</dbReference>
<gene>
    <name evidence="2" type="ORF">GCM10010302_08290</name>
</gene>
<evidence type="ECO:0000313" key="2">
    <source>
        <dbReference type="EMBL" id="GAA0273035.1"/>
    </source>
</evidence>
<evidence type="ECO:0000313" key="3">
    <source>
        <dbReference type="Proteomes" id="UP001501867"/>
    </source>
</evidence>
<dbReference type="SUPFAM" id="SSF54913">
    <property type="entry name" value="GlnB-like"/>
    <property type="match status" value="1"/>
</dbReference>
<comment type="caution">
    <text evidence="2">The sequence shown here is derived from an EMBL/GenBank/DDBJ whole genome shotgun (WGS) entry which is preliminary data.</text>
</comment>
<protein>
    <submittedName>
        <fullName evidence="2">Divalent-cation tolerance protein CutA</fullName>
    </submittedName>
</protein>
<sequence>MATTGVVIAQTTIDDEDAARRLARGAVEARLAACSHVDAPIQATYWWKGGLETATEWRISFKTPRERLEALSEWVHREHSYDVPEWIVLPVEGGSEAYLEWVARETGPRP</sequence>
<evidence type="ECO:0000256" key="1">
    <source>
        <dbReference type="ARBA" id="ARBA00010169"/>
    </source>
</evidence>
<reference evidence="2 3" key="1">
    <citation type="journal article" date="2019" name="Int. J. Syst. Evol. Microbiol.">
        <title>The Global Catalogue of Microorganisms (GCM) 10K type strain sequencing project: providing services to taxonomists for standard genome sequencing and annotation.</title>
        <authorList>
            <consortium name="The Broad Institute Genomics Platform"/>
            <consortium name="The Broad Institute Genome Sequencing Center for Infectious Disease"/>
            <person name="Wu L."/>
            <person name="Ma J."/>
        </authorList>
    </citation>
    <scope>NUCLEOTIDE SEQUENCE [LARGE SCALE GENOMIC DNA]</scope>
    <source>
        <strain evidence="2 3">JCM 4505</strain>
    </source>
</reference>
<keyword evidence="3" id="KW-1185">Reference proteome</keyword>
<dbReference type="InterPro" id="IPR004323">
    <property type="entry name" value="Ion_tolerance_CutA"/>
</dbReference>
<dbReference type="Pfam" id="PF03091">
    <property type="entry name" value="CutA1"/>
    <property type="match status" value="1"/>
</dbReference>
<organism evidence="2 3">
    <name type="scientific">Streptomyces polychromogenes</name>
    <dbReference type="NCBI Taxonomy" id="67342"/>
    <lineage>
        <taxon>Bacteria</taxon>
        <taxon>Bacillati</taxon>
        <taxon>Actinomycetota</taxon>
        <taxon>Actinomycetes</taxon>
        <taxon>Kitasatosporales</taxon>
        <taxon>Streptomycetaceae</taxon>
        <taxon>Streptomyces</taxon>
    </lineage>
</organism>
<accession>A0ABN0V335</accession>
<name>A0ABN0V335_9ACTN</name>
<proteinExistence type="inferred from homology"/>
<dbReference type="InterPro" id="IPR011322">
    <property type="entry name" value="N-reg_PII-like_a/b"/>
</dbReference>
<comment type="similarity">
    <text evidence="1">Belongs to the CutA family.</text>
</comment>
<dbReference type="Proteomes" id="UP001501867">
    <property type="component" value="Unassembled WGS sequence"/>
</dbReference>